<evidence type="ECO:0000313" key="4">
    <source>
        <dbReference type="Proteomes" id="UP000070133"/>
    </source>
</evidence>
<dbReference type="STRING" id="321146.A0A139HF03"/>
<dbReference type="GO" id="GO:0005634">
    <property type="term" value="C:nucleus"/>
    <property type="evidence" value="ECO:0007669"/>
    <property type="project" value="TreeGrafter"/>
</dbReference>
<accession>A0A139HF03</accession>
<dbReference type="PANTHER" id="PTHR21357">
    <property type="entry name" value="FAM172 FAMILY PROTEIN HOMOLOG CG10038"/>
    <property type="match status" value="1"/>
</dbReference>
<dbReference type="OrthoDB" id="421951at2759"/>
<dbReference type="GO" id="GO:0035197">
    <property type="term" value="F:siRNA binding"/>
    <property type="evidence" value="ECO:0007669"/>
    <property type="project" value="TreeGrafter"/>
</dbReference>
<feature type="region of interest" description="Disordered" evidence="1">
    <location>
        <begin position="182"/>
        <end position="210"/>
    </location>
</feature>
<feature type="compositionally biased region" description="Basic and acidic residues" evidence="1">
    <location>
        <begin position="444"/>
        <end position="458"/>
    </location>
</feature>
<dbReference type="PANTHER" id="PTHR21357:SF4">
    <property type="entry name" value="FAM172 FAMILY PROTEIN HOMOLOG CG10038"/>
    <property type="match status" value="1"/>
</dbReference>
<keyword evidence="4" id="KW-1185">Reference proteome</keyword>
<dbReference type="GO" id="GO:0031048">
    <property type="term" value="P:regulatory ncRNA-mediated heterochromatin formation"/>
    <property type="evidence" value="ECO:0007669"/>
    <property type="project" value="TreeGrafter"/>
</dbReference>
<feature type="domain" description="Arb2" evidence="2">
    <location>
        <begin position="39"/>
        <end position="364"/>
    </location>
</feature>
<feature type="region of interest" description="Disordered" evidence="1">
    <location>
        <begin position="373"/>
        <end position="467"/>
    </location>
</feature>
<dbReference type="InterPro" id="IPR053858">
    <property type="entry name" value="Arb2_dom"/>
</dbReference>
<evidence type="ECO:0000259" key="2">
    <source>
        <dbReference type="Pfam" id="PF22749"/>
    </source>
</evidence>
<comment type="caution">
    <text evidence="3">The sequence shown here is derived from an EMBL/GenBank/DDBJ whole genome shotgun (WGS) entry which is preliminary data.</text>
</comment>
<gene>
    <name evidence="3" type="ORF">AC578_4445</name>
</gene>
<dbReference type="AlphaFoldDB" id="A0A139HF03"/>
<dbReference type="Pfam" id="PF22749">
    <property type="entry name" value="Arb2"/>
    <property type="match status" value="1"/>
</dbReference>
<evidence type="ECO:0000256" key="1">
    <source>
        <dbReference type="SAM" id="MobiDB-lite"/>
    </source>
</evidence>
<dbReference type="InterPro" id="IPR048263">
    <property type="entry name" value="Arb2"/>
</dbReference>
<name>A0A139HF03_9PEZI</name>
<proteinExistence type="predicted"/>
<organism evidence="3 4">
    <name type="scientific">Pseudocercospora eumusae</name>
    <dbReference type="NCBI Taxonomy" id="321146"/>
    <lineage>
        <taxon>Eukaryota</taxon>
        <taxon>Fungi</taxon>
        <taxon>Dikarya</taxon>
        <taxon>Ascomycota</taxon>
        <taxon>Pezizomycotina</taxon>
        <taxon>Dothideomycetes</taxon>
        <taxon>Dothideomycetidae</taxon>
        <taxon>Mycosphaerellales</taxon>
        <taxon>Mycosphaerellaceae</taxon>
        <taxon>Pseudocercospora</taxon>
    </lineage>
</organism>
<dbReference type="EMBL" id="LFZN01000063">
    <property type="protein sequence ID" value="KXT01018.1"/>
    <property type="molecule type" value="Genomic_DNA"/>
</dbReference>
<sequence>MSRNPIWNFCLSLPYKCNSTIAPITMFKCKRPPPEPKYEADLEKLGFRLNEKYQFINASTDHGGFFDFYHTDNDQANELRKEAFHTAARVKIAEVLRERHGIQELYLTGATYHYERPQEPHVSILCTKVSELKKKHDIVVVIGEASQDAGIWAWRVAGREGGIESGSAIGVAARLQSFGQSMRDDDFEDEREEPEVRANQVGKDSEKDTTPGLIVLNPGQLFYSHEMNKNMTLTSWLHRRRPHALSDPHDTHPVHNSVKTHHDAATHLHTCFEHVLQQIMPDGARLYCIMIGDGANHGLQVLDQILMNKNPTEIRGGKLEAVALIEPQHDAGEVTDKPDSPQGLFCNHFKEFLAREGQSWVTSDTVPKGEIVALPVDKKQQEEEEEELAEQLAKATRGHDSAQEDSASDSDGGVPLSDSARSAWTLPPTPTPVAPAADDNTEWLTKEQPGERPAEKEPVSCPTVSVGSNATAAREVVFPAVQDEVLNFIFEKILRARAKPQPLDSE</sequence>
<protein>
    <recommendedName>
        <fullName evidence="2">Arb2 domain-containing protein</fullName>
    </recommendedName>
</protein>
<dbReference type="Proteomes" id="UP000070133">
    <property type="component" value="Unassembled WGS sequence"/>
</dbReference>
<reference evidence="3 4" key="1">
    <citation type="submission" date="2015-07" db="EMBL/GenBank/DDBJ databases">
        <title>Comparative genomics of the Sigatoka disease complex on banana suggests a link between parallel evolutionary changes in Pseudocercospora fijiensis and Pseudocercospora eumusae and increased virulence on the banana host.</title>
        <authorList>
            <person name="Chang T.-C."/>
            <person name="Salvucci A."/>
            <person name="Crous P.W."/>
            <person name="Stergiopoulos I."/>
        </authorList>
    </citation>
    <scope>NUCLEOTIDE SEQUENCE [LARGE SCALE GENOMIC DNA]</scope>
    <source>
        <strain evidence="3 4">CBS 114824</strain>
    </source>
</reference>
<evidence type="ECO:0000313" key="3">
    <source>
        <dbReference type="EMBL" id="KXT01018.1"/>
    </source>
</evidence>